<dbReference type="PANTHER" id="PTHR30069:SF29">
    <property type="entry name" value="HEMOGLOBIN AND HEMOGLOBIN-HAPTOGLOBIN-BINDING PROTEIN 1-RELATED"/>
    <property type="match status" value="1"/>
</dbReference>
<dbReference type="Gene3D" id="2.40.170.20">
    <property type="entry name" value="TonB-dependent receptor, beta-barrel domain"/>
    <property type="match status" value="1"/>
</dbReference>
<feature type="compositionally biased region" description="Basic and acidic residues" evidence="13">
    <location>
        <begin position="213"/>
        <end position="223"/>
    </location>
</feature>
<keyword evidence="8 11" id="KW-0472">Membrane</keyword>
<keyword evidence="18" id="KW-1185">Reference proteome</keyword>
<dbReference type="InterPro" id="IPR036942">
    <property type="entry name" value="Beta-barrel_TonB_sf"/>
</dbReference>
<dbReference type="PANTHER" id="PTHR30069">
    <property type="entry name" value="TONB-DEPENDENT OUTER MEMBRANE RECEPTOR"/>
    <property type="match status" value="1"/>
</dbReference>
<evidence type="ECO:0000256" key="14">
    <source>
        <dbReference type="SAM" id="SignalP"/>
    </source>
</evidence>
<dbReference type="RefSeq" id="WP_261694542.1">
    <property type="nucleotide sequence ID" value="NZ_CP104694.1"/>
</dbReference>
<dbReference type="Pfam" id="PF00593">
    <property type="entry name" value="TonB_dep_Rec_b-barrel"/>
    <property type="match status" value="1"/>
</dbReference>
<evidence type="ECO:0000313" key="17">
    <source>
        <dbReference type="EMBL" id="UXI67572.1"/>
    </source>
</evidence>
<evidence type="ECO:0000256" key="10">
    <source>
        <dbReference type="ARBA" id="ARBA00023237"/>
    </source>
</evidence>
<evidence type="ECO:0000259" key="16">
    <source>
        <dbReference type="Pfam" id="PF07715"/>
    </source>
</evidence>
<evidence type="ECO:0000256" key="5">
    <source>
        <dbReference type="ARBA" id="ARBA00022692"/>
    </source>
</evidence>
<dbReference type="CDD" id="cd01347">
    <property type="entry name" value="ligand_gated_channel"/>
    <property type="match status" value="1"/>
</dbReference>
<dbReference type="Gene3D" id="2.170.130.10">
    <property type="entry name" value="TonB-dependent receptor, plug domain"/>
    <property type="match status" value="1"/>
</dbReference>
<evidence type="ECO:0000256" key="12">
    <source>
        <dbReference type="RuleBase" id="RU003357"/>
    </source>
</evidence>
<sequence>MHFRRLAVAVATALPSPLVVAVTDAPTAAVTELERIVVSATLYGQAVRDIATTTSAVLREEMDRRLVQDLRDALRYEAGVSVIGGGRFGIGSVAVRGLDGNRVRLEIDGVRLPDAFAIGSFSSAGKDFVDPDTLKRIEVVRGSASALHGSDALGGIVSFVTKDPGDYVAGATDGTHSHVKASYDSADRQTVESATVAHRSGRHGWLATVSHRQGHELDNRGETDTAGTSRTRANPQDTDGASVLGKYVYEGNRHRDRITFEGVQHTARTALLNQLGERSVGPSRVDITRLDGDDRKQRARLSWQQEWHWDATWIDRLDAQVYSQISRTRQDTFEDRTTVAGQDRVRPVHRFRRFDFEQRELGLTLTAFTQIQSASVTHALAWGVDLGQERIREQRDGFQLDRTSGVVSPVVMPDIFPVRDFPLSDVRRRAAFVQDDIAFGDGRVHLTPALRYDHYAISPRADAVFAQDNPGITPVGLDAGRASPKLGALVSLSPAWKIFGQYAEGFRAPPYNDINIGFTNLAMGYIALPNRALKPESSRGMEVGIRGDFTYGYADLATYRNRYRDFIESLRYVGNDPATGLMQFQSQNRGRVDIHGTELRAGLSLDAFTPALRNWELRSALAWSRGKDRLTREPLLSIEPAKAVIGLVYGGDRWEWETSATLAAAKRRVAPTAASPTPFRTPGWSTIDSYVRYTPVERLSLHAGITNLADRRYWSWNDVRGLPAHATIDRLSAPGRAFAVGAMLTLD</sequence>
<evidence type="ECO:0000256" key="11">
    <source>
        <dbReference type="PROSITE-ProRule" id="PRU01360"/>
    </source>
</evidence>
<protein>
    <submittedName>
        <fullName evidence="17">TonB-dependent hemoglobin/transferrin/lactoferrin family receptor</fullName>
    </submittedName>
</protein>
<evidence type="ECO:0000256" key="9">
    <source>
        <dbReference type="ARBA" id="ARBA00023170"/>
    </source>
</evidence>
<evidence type="ECO:0000256" key="7">
    <source>
        <dbReference type="ARBA" id="ARBA00023077"/>
    </source>
</evidence>
<dbReference type="InterPro" id="IPR039426">
    <property type="entry name" value="TonB-dep_rcpt-like"/>
</dbReference>
<dbReference type="InterPro" id="IPR012910">
    <property type="entry name" value="Plug_dom"/>
</dbReference>
<gene>
    <name evidence="17" type="ORF">N4264_22995</name>
</gene>
<feature type="region of interest" description="Disordered" evidence="13">
    <location>
        <begin position="210"/>
        <end position="241"/>
    </location>
</feature>
<dbReference type="Pfam" id="PF07715">
    <property type="entry name" value="Plug"/>
    <property type="match status" value="1"/>
</dbReference>
<dbReference type="SUPFAM" id="SSF56935">
    <property type="entry name" value="Porins"/>
    <property type="match status" value="1"/>
</dbReference>
<evidence type="ECO:0000256" key="6">
    <source>
        <dbReference type="ARBA" id="ARBA00022729"/>
    </source>
</evidence>
<dbReference type="InterPro" id="IPR037066">
    <property type="entry name" value="Plug_dom_sf"/>
</dbReference>
<feature type="domain" description="TonB-dependent receptor-like beta-barrel" evidence="15">
    <location>
        <begin position="252"/>
        <end position="708"/>
    </location>
</feature>
<dbReference type="NCBIfam" id="TIGR01785">
    <property type="entry name" value="TonB-hemin"/>
    <property type="match status" value="1"/>
</dbReference>
<evidence type="ECO:0000313" key="18">
    <source>
        <dbReference type="Proteomes" id="UP001064632"/>
    </source>
</evidence>
<accession>A0ABY6BI84</accession>
<keyword evidence="6 14" id="KW-0732">Signal</keyword>
<feature type="signal peptide" evidence="14">
    <location>
        <begin position="1"/>
        <end position="21"/>
    </location>
</feature>
<keyword evidence="5 11" id="KW-0812">Transmembrane</keyword>
<evidence type="ECO:0000256" key="1">
    <source>
        <dbReference type="ARBA" id="ARBA00004571"/>
    </source>
</evidence>
<keyword evidence="3 11" id="KW-0813">Transport</keyword>
<dbReference type="InterPro" id="IPR010949">
    <property type="entry name" value="TonB_Hb/transfer/lactofer_rcpt"/>
</dbReference>
<evidence type="ECO:0000259" key="15">
    <source>
        <dbReference type="Pfam" id="PF00593"/>
    </source>
</evidence>
<keyword evidence="10 11" id="KW-0998">Cell outer membrane</keyword>
<dbReference type="PROSITE" id="PS52016">
    <property type="entry name" value="TONB_DEPENDENT_REC_3"/>
    <property type="match status" value="1"/>
</dbReference>
<comment type="subcellular location">
    <subcellularLocation>
        <location evidence="1 11">Cell outer membrane</location>
        <topology evidence="1 11">Multi-pass membrane protein</topology>
    </subcellularLocation>
</comment>
<evidence type="ECO:0000256" key="3">
    <source>
        <dbReference type="ARBA" id="ARBA00022448"/>
    </source>
</evidence>
<keyword evidence="4 11" id="KW-1134">Transmembrane beta strand</keyword>
<keyword evidence="7 12" id="KW-0798">TonB box</keyword>
<comment type="similarity">
    <text evidence="2">Belongs to the TonB-dependent receptor family. Hemoglobin/haptoglobin binding protein subfamily.</text>
</comment>
<feature type="domain" description="TonB-dependent receptor plug" evidence="16">
    <location>
        <begin position="47"/>
        <end position="156"/>
    </location>
</feature>
<dbReference type="Proteomes" id="UP001064632">
    <property type="component" value="Chromosome"/>
</dbReference>
<evidence type="ECO:0000256" key="8">
    <source>
        <dbReference type="ARBA" id="ARBA00023136"/>
    </source>
</evidence>
<reference evidence="17" key="1">
    <citation type="submission" date="2022-09" db="EMBL/GenBank/DDBJ databases">
        <title>Tahibacter sp. nov., isolated from a fresh water.</title>
        <authorList>
            <person name="Baek J.H."/>
            <person name="Lee J.K."/>
            <person name="Kim J.M."/>
            <person name="Jeon C.O."/>
        </authorList>
    </citation>
    <scope>NUCLEOTIDE SEQUENCE</scope>
    <source>
        <strain evidence="17">W38</strain>
    </source>
</reference>
<feature type="chain" id="PRO_5046172333" evidence="14">
    <location>
        <begin position="22"/>
        <end position="747"/>
    </location>
</feature>
<organism evidence="17 18">
    <name type="scientific">Tahibacter amnicola</name>
    <dbReference type="NCBI Taxonomy" id="2976241"/>
    <lineage>
        <taxon>Bacteria</taxon>
        <taxon>Pseudomonadati</taxon>
        <taxon>Pseudomonadota</taxon>
        <taxon>Gammaproteobacteria</taxon>
        <taxon>Lysobacterales</taxon>
        <taxon>Rhodanobacteraceae</taxon>
        <taxon>Tahibacter</taxon>
    </lineage>
</organism>
<dbReference type="InterPro" id="IPR011276">
    <property type="entry name" value="TonB_haem/Hb_rcpt"/>
</dbReference>
<dbReference type="InterPro" id="IPR000531">
    <property type="entry name" value="Beta-barrel_TonB"/>
</dbReference>
<name>A0ABY6BI84_9GAMM</name>
<evidence type="ECO:0000256" key="2">
    <source>
        <dbReference type="ARBA" id="ARBA00008143"/>
    </source>
</evidence>
<keyword evidence="9 17" id="KW-0675">Receptor</keyword>
<dbReference type="EMBL" id="CP104694">
    <property type="protein sequence ID" value="UXI67572.1"/>
    <property type="molecule type" value="Genomic_DNA"/>
</dbReference>
<proteinExistence type="inferred from homology"/>
<dbReference type="NCBIfam" id="TIGR01786">
    <property type="entry name" value="TonB-hemlactrns"/>
    <property type="match status" value="1"/>
</dbReference>
<feature type="compositionally biased region" description="Polar residues" evidence="13">
    <location>
        <begin position="225"/>
        <end position="239"/>
    </location>
</feature>
<evidence type="ECO:0000256" key="4">
    <source>
        <dbReference type="ARBA" id="ARBA00022452"/>
    </source>
</evidence>
<evidence type="ECO:0000256" key="13">
    <source>
        <dbReference type="SAM" id="MobiDB-lite"/>
    </source>
</evidence>